<evidence type="ECO:0000256" key="1">
    <source>
        <dbReference type="ARBA" id="ARBA00004123"/>
    </source>
</evidence>
<sequence length="652" mass="71625">MNQKRDYQIACLNLVQQHYSLHDKRVICCGVKKKEKKRKTKKLCSCCSSFSLPLSFSLFPRFVRSGRIQKLLVLVCSLLLSSLSLNRSIQLVSHNSDKLATICSELSLNSSMKTEEMESADRRDMLTWSEEDRASSLSVLGPEAFNYLATRNFSSDGLIPSQPDPDLLNKLVYLVEGPIGWSYAIFWQLSRTKSGEIVLGWGDGSCRETESDPGSNISDGSDSGIKKKRVLYRMHEAFGGADEENIALSLDQVTDIEMFFVASMYFNFTNGNGGPGRALKLGKHVWVPDPALNLSPGNYCIRGFLAQSAGIKTVVLVPFENGVLELGSVKLVAESPEAVSMLKSVFSREKNEGAKIFGQDLKLGHGPVNDAVPKVEPRPWALHQAGGVHGHAHVQPQSLLLSGNGRKNAQGFGWSQHRSGSGVLLVRNGASATAAPVLSQFQPRQIDFSNGPSSKQGLGSMVARAGPVEGSDQTEDDRVGTSDDRRPRKRGRKPANGREEPLNHVEAERQRREKLNQRFYALRAVVPNISKMDKASLLGDAITYITDMQKKLREMEEERERLDPRERPARPSDVDVKTVQDEVHVKISIPQGTHPVGPVFRAFEEAQVGPVESKVTVGAGNLVHTFVIPSPGCENQTKEKVIAALSRAMSGV</sequence>
<reference evidence="9 10" key="1">
    <citation type="journal article" date="2022" name="Cell">
        <title>Repeat-based holocentromeres influence genome architecture and karyotype evolution.</title>
        <authorList>
            <person name="Hofstatter P.G."/>
            <person name="Thangavel G."/>
            <person name="Lux T."/>
            <person name="Neumann P."/>
            <person name="Vondrak T."/>
            <person name="Novak P."/>
            <person name="Zhang M."/>
            <person name="Costa L."/>
            <person name="Castellani M."/>
            <person name="Scott A."/>
            <person name="Toegelov H."/>
            <person name="Fuchs J."/>
            <person name="Mata-Sucre Y."/>
            <person name="Dias Y."/>
            <person name="Vanzela A.L.L."/>
            <person name="Huettel B."/>
            <person name="Almeida C.C.S."/>
            <person name="Simkova H."/>
            <person name="Souza G."/>
            <person name="Pedrosa-Harand A."/>
            <person name="Macas J."/>
            <person name="Mayer K.F.X."/>
            <person name="Houben A."/>
            <person name="Marques A."/>
        </authorList>
    </citation>
    <scope>NUCLEOTIDE SEQUENCE [LARGE SCALE GENOMIC DNA]</scope>
    <source>
        <strain evidence="9">RhyTen1mFocal</strain>
    </source>
</reference>
<gene>
    <name evidence="9" type="ORF">LUZ61_004654</name>
</gene>
<dbReference type="PROSITE" id="PS50888">
    <property type="entry name" value="BHLH"/>
    <property type="match status" value="1"/>
</dbReference>
<evidence type="ECO:0000256" key="7">
    <source>
        <dbReference type="SAM" id="MobiDB-lite"/>
    </source>
</evidence>
<dbReference type="PANTHER" id="PTHR11514:SF47">
    <property type="entry name" value="TRANSCRIPTION FACTOR BHLH13"/>
    <property type="match status" value="1"/>
</dbReference>
<evidence type="ECO:0000256" key="5">
    <source>
        <dbReference type="ARBA" id="ARBA00023242"/>
    </source>
</evidence>
<protein>
    <recommendedName>
        <fullName evidence="6">Transcription factor</fullName>
        <shortName evidence="6">bHLH transcription factor</shortName>
    </recommendedName>
    <alternativeName>
        <fullName evidence="6">Basic helix-loop-helix protein</fullName>
    </alternativeName>
</protein>
<evidence type="ECO:0000256" key="2">
    <source>
        <dbReference type="ARBA" id="ARBA00005510"/>
    </source>
</evidence>
<evidence type="ECO:0000256" key="3">
    <source>
        <dbReference type="ARBA" id="ARBA00023015"/>
    </source>
</evidence>
<feature type="region of interest" description="Disordered" evidence="7">
    <location>
        <begin position="465"/>
        <end position="510"/>
    </location>
</feature>
<evidence type="ECO:0000256" key="6">
    <source>
        <dbReference type="RuleBase" id="RU369104"/>
    </source>
</evidence>
<dbReference type="GO" id="GO:0046983">
    <property type="term" value="F:protein dimerization activity"/>
    <property type="evidence" value="ECO:0007669"/>
    <property type="project" value="InterPro"/>
</dbReference>
<proteinExistence type="inferred from homology"/>
<dbReference type="GO" id="GO:0000976">
    <property type="term" value="F:transcription cis-regulatory region binding"/>
    <property type="evidence" value="ECO:0007669"/>
    <property type="project" value="TreeGrafter"/>
</dbReference>
<dbReference type="Pfam" id="PF00010">
    <property type="entry name" value="HLH"/>
    <property type="match status" value="1"/>
</dbReference>
<dbReference type="PANTHER" id="PTHR11514">
    <property type="entry name" value="MYC"/>
    <property type="match status" value="1"/>
</dbReference>
<dbReference type="Pfam" id="PF14215">
    <property type="entry name" value="bHLH-MYC_N"/>
    <property type="match status" value="1"/>
</dbReference>
<dbReference type="Gene3D" id="4.10.280.10">
    <property type="entry name" value="Helix-loop-helix DNA-binding domain"/>
    <property type="match status" value="1"/>
</dbReference>
<dbReference type="InterPro" id="IPR011598">
    <property type="entry name" value="bHLH_dom"/>
</dbReference>
<dbReference type="AlphaFoldDB" id="A0AAD5ZNH7"/>
<dbReference type="SMART" id="SM00353">
    <property type="entry name" value="HLH"/>
    <property type="match status" value="1"/>
</dbReference>
<keyword evidence="10" id="KW-1185">Reference proteome</keyword>
<organism evidence="9 10">
    <name type="scientific">Rhynchospora tenuis</name>
    <dbReference type="NCBI Taxonomy" id="198213"/>
    <lineage>
        <taxon>Eukaryota</taxon>
        <taxon>Viridiplantae</taxon>
        <taxon>Streptophyta</taxon>
        <taxon>Embryophyta</taxon>
        <taxon>Tracheophyta</taxon>
        <taxon>Spermatophyta</taxon>
        <taxon>Magnoliopsida</taxon>
        <taxon>Liliopsida</taxon>
        <taxon>Poales</taxon>
        <taxon>Cyperaceae</taxon>
        <taxon>Cyperoideae</taxon>
        <taxon>Rhynchosporeae</taxon>
        <taxon>Rhynchospora</taxon>
    </lineage>
</organism>
<dbReference type="GO" id="GO:0003700">
    <property type="term" value="F:DNA-binding transcription factor activity"/>
    <property type="evidence" value="ECO:0007669"/>
    <property type="project" value="InterPro"/>
</dbReference>
<evidence type="ECO:0000256" key="4">
    <source>
        <dbReference type="ARBA" id="ARBA00023163"/>
    </source>
</evidence>
<evidence type="ECO:0000313" key="9">
    <source>
        <dbReference type="EMBL" id="KAJ3700949.1"/>
    </source>
</evidence>
<dbReference type="GO" id="GO:0005634">
    <property type="term" value="C:nucleus"/>
    <property type="evidence" value="ECO:0007669"/>
    <property type="project" value="UniProtKB-SubCell"/>
</dbReference>
<dbReference type="CDD" id="cd11449">
    <property type="entry name" value="bHLH_AtAIB_like"/>
    <property type="match status" value="1"/>
</dbReference>
<keyword evidence="5 6" id="KW-0539">Nucleus</keyword>
<dbReference type="InterPro" id="IPR045084">
    <property type="entry name" value="AIB/MYC-like"/>
</dbReference>
<dbReference type="FunFam" id="4.10.280.10:FF:000078">
    <property type="entry name" value="Transcription factor bHLH13"/>
    <property type="match status" value="1"/>
</dbReference>
<dbReference type="InterPro" id="IPR025610">
    <property type="entry name" value="MYC/MYB_N"/>
</dbReference>
<dbReference type="SUPFAM" id="SSF47459">
    <property type="entry name" value="HLH, helix-loop-helix DNA-binding domain"/>
    <property type="match status" value="1"/>
</dbReference>
<evidence type="ECO:0000259" key="8">
    <source>
        <dbReference type="PROSITE" id="PS50888"/>
    </source>
</evidence>
<accession>A0AAD5ZNH7</accession>
<comment type="similarity">
    <text evidence="2">Belongs to the bHLH protein family.</text>
</comment>
<keyword evidence="4 6" id="KW-0804">Transcription</keyword>
<feature type="domain" description="BHLH" evidence="8">
    <location>
        <begin position="499"/>
        <end position="548"/>
    </location>
</feature>
<comment type="subcellular location">
    <subcellularLocation>
        <location evidence="1 6">Nucleus</location>
    </subcellularLocation>
</comment>
<feature type="compositionally biased region" description="Basic and acidic residues" evidence="7">
    <location>
        <begin position="476"/>
        <end position="486"/>
    </location>
</feature>
<dbReference type="Proteomes" id="UP001210211">
    <property type="component" value="Unassembled WGS sequence"/>
</dbReference>
<dbReference type="EMBL" id="JAMRDG010000001">
    <property type="protein sequence ID" value="KAJ3700949.1"/>
    <property type="molecule type" value="Genomic_DNA"/>
</dbReference>
<name>A0AAD5ZNH7_9POAL</name>
<dbReference type="InterPro" id="IPR036638">
    <property type="entry name" value="HLH_DNA-bd_sf"/>
</dbReference>
<feature type="compositionally biased region" description="Basic and acidic residues" evidence="7">
    <location>
        <begin position="496"/>
        <end position="510"/>
    </location>
</feature>
<comment type="caution">
    <text evidence="9">The sequence shown here is derived from an EMBL/GenBank/DDBJ whole genome shotgun (WGS) entry which is preliminary data.</text>
</comment>
<evidence type="ECO:0000313" key="10">
    <source>
        <dbReference type="Proteomes" id="UP001210211"/>
    </source>
</evidence>
<keyword evidence="3 6" id="KW-0805">Transcription regulation</keyword>